<dbReference type="InterPro" id="IPR013328">
    <property type="entry name" value="6PGD_dom2"/>
</dbReference>
<evidence type="ECO:0000313" key="6">
    <source>
        <dbReference type="EMBL" id="MCH1625448.1"/>
    </source>
</evidence>
<dbReference type="PANTHER" id="PTHR30524">
    <property type="entry name" value="MANNITOL-1-PHOSPHATE 5-DEHYDROGENASE"/>
    <property type="match status" value="1"/>
</dbReference>
<evidence type="ECO:0000256" key="3">
    <source>
        <dbReference type="ARBA" id="ARBA00048615"/>
    </source>
</evidence>
<dbReference type="PANTHER" id="PTHR30524:SF0">
    <property type="entry name" value="ALTRONATE OXIDOREDUCTASE-RELATED"/>
    <property type="match status" value="1"/>
</dbReference>
<feature type="domain" description="Mannitol dehydrogenase N-terminal" evidence="4">
    <location>
        <begin position="17"/>
        <end position="259"/>
    </location>
</feature>
<dbReference type="InterPro" id="IPR013131">
    <property type="entry name" value="Mannitol_DH_N"/>
</dbReference>
<dbReference type="SUPFAM" id="SSF51735">
    <property type="entry name" value="NAD(P)-binding Rossmann-fold domains"/>
    <property type="match status" value="1"/>
</dbReference>
<dbReference type="GO" id="GO:0008926">
    <property type="term" value="F:mannitol-1-phosphate 5-dehydrogenase activity"/>
    <property type="evidence" value="ECO:0007669"/>
    <property type="project" value="UniProtKB-EC"/>
</dbReference>
<keyword evidence="2" id="KW-0520">NAD</keyword>
<dbReference type="GO" id="GO:0019592">
    <property type="term" value="P:mannitol catabolic process"/>
    <property type="evidence" value="ECO:0007669"/>
    <property type="project" value="TreeGrafter"/>
</dbReference>
<organism evidence="6 7">
    <name type="scientific">Fredinandcohnia quinoae</name>
    <dbReference type="NCBI Taxonomy" id="2918902"/>
    <lineage>
        <taxon>Bacteria</taxon>
        <taxon>Bacillati</taxon>
        <taxon>Bacillota</taxon>
        <taxon>Bacilli</taxon>
        <taxon>Bacillales</taxon>
        <taxon>Bacillaceae</taxon>
        <taxon>Fredinandcohnia</taxon>
    </lineage>
</organism>
<dbReference type="PRINTS" id="PR00084">
    <property type="entry name" value="MTLDHDRGNASE"/>
</dbReference>
<dbReference type="Proteomes" id="UP001431131">
    <property type="component" value="Unassembled WGS sequence"/>
</dbReference>
<dbReference type="RefSeq" id="WP_240254928.1">
    <property type="nucleotide sequence ID" value="NZ_JAKTTI010000011.1"/>
</dbReference>
<evidence type="ECO:0000313" key="7">
    <source>
        <dbReference type="Proteomes" id="UP001431131"/>
    </source>
</evidence>
<protein>
    <submittedName>
        <fullName evidence="6">Tagaturonate reductase</fullName>
    </submittedName>
</protein>
<keyword evidence="1" id="KW-0560">Oxidoreductase</keyword>
<dbReference type="InterPro" id="IPR008927">
    <property type="entry name" value="6-PGluconate_DH-like_C_sf"/>
</dbReference>
<evidence type="ECO:0000259" key="5">
    <source>
        <dbReference type="Pfam" id="PF08125"/>
    </source>
</evidence>
<gene>
    <name evidence="6" type="ORF">MJG50_08925</name>
</gene>
<dbReference type="SUPFAM" id="SSF48179">
    <property type="entry name" value="6-phosphogluconate dehydrogenase C-terminal domain-like"/>
    <property type="match status" value="1"/>
</dbReference>
<evidence type="ECO:0000256" key="2">
    <source>
        <dbReference type="ARBA" id="ARBA00023027"/>
    </source>
</evidence>
<evidence type="ECO:0000256" key="1">
    <source>
        <dbReference type="ARBA" id="ARBA00023002"/>
    </source>
</evidence>
<comment type="caution">
    <text evidence="6">The sequence shown here is derived from an EMBL/GenBank/DDBJ whole genome shotgun (WGS) entry which is preliminary data.</text>
</comment>
<feature type="domain" description="Mannitol dehydrogenase C-terminal" evidence="5">
    <location>
        <begin position="273"/>
        <end position="470"/>
    </location>
</feature>
<dbReference type="InterPro" id="IPR036291">
    <property type="entry name" value="NAD(P)-bd_dom_sf"/>
</dbReference>
<dbReference type="GO" id="GO:0019698">
    <property type="term" value="P:D-galacturonate catabolic process"/>
    <property type="evidence" value="ECO:0007669"/>
    <property type="project" value="TreeGrafter"/>
</dbReference>
<dbReference type="GO" id="GO:0005829">
    <property type="term" value="C:cytosol"/>
    <property type="evidence" value="ECO:0007669"/>
    <property type="project" value="TreeGrafter"/>
</dbReference>
<dbReference type="Gene3D" id="1.10.1040.10">
    <property type="entry name" value="N-(1-d-carboxylethyl)-l-norvaline Dehydrogenase, domain 2"/>
    <property type="match status" value="1"/>
</dbReference>
<dbReference type="InterPro" id="IPR000669">
    <property type="entry name" value="Mannitol_DH"/>
</dbReference>
<dbReference type="InterPro" id="IPR013118">
    <property type="entry name" value="Mannitol_DH_C"/>
</dbReference>
<reference evidence="6" key="1">
    <citation type="submission" date="2022-02" db="EMBL/GenBank/DDBJ databases">
        <title>Fredinandcohnia quinoae sp. nov. isolated from Chenopodium quinoa seeds.</title>
        <authorList>
            <person name="Saati-Santamaria Z."/>
            <person name="Flores-Felix J.D."/>
            <person name="Igual J.M."/>
            <person name="Velazquez E."/>
            <person name="Garcia-Fraile P."/>
            <person name="Martinez-Molina E."/>
        </authorList>
    </citation>
    <scope>NUCLEOTIDE SEQUENCE</scope>
    <source>
        <strain evidence="6">SECRCQ15</strain>
    </source>
</reference>
<dbReference type="GO" id="GO:0009026">
    <property type="term" value="F:tagaturonate reductase activity"/>
    <property type="evidence" value="ECO:0007669"/>
    <property type="project" value="TreeGrafter"/>
</dbReference>
<dbReference type="Pfam" id="PF01232">
    <property type="entry name" value="Mannitol_dh"/>
    <property type="match status" value="1"/>
</dbReference>
<dbReference type="Gene3D" id="3.40.50.720">
    <property type="entry name" value="NAD(P)-binding Rossmann-like Domain"/>
    <property type="match status" value="1"/>
</dbReference>
<dbReference type="Pfam" id="PF08125">
    <property type="entry name" value="Mannitol_dh_C"/>
    <property type="match status" value="1"/>
</dbReference>
<proteinExistence type="predicted"/>
<evidence type="ECO:0000259" key="4">
    <source>
        <dbReference type="Pfam" id="PF01232"/>
    </source>
</evidence>
<dbReference type="NCBIfam" id="NF002969">
    <property type="entry name" value="PRK03643.1"/>
    <property type="match status" value="1"/>
</dbReference>
<dbReference type="EMBL" id="JAKTTI010000011">
    <property type="protein sequence ID" value="MCH1625448.1"/>
    <property type="molecule type" value="Genomic_DNA"/>
</dbReference>
<name>A0AAW5DYK0_9BACI</name>
<accession>A0AAW5DYK0</accession>
<sequence>MQRLCKSTYTDFTIRPEKILQFGEGNFLRGFVDWQIQVLNEQADFNGSVVVVQPRGSEKIARLNKQNGLYSLFLQGIKDGQAVSEHIVIDAISRGINLATDYQQYVELAEKDELRFIVSNTTEAGIVFNHGDQLEDIPQKSFTGKLAAFLYHRFKAFSGDMNKGCVIIPCELIENNGEILKEVILQYASYWKLEQEFIDWLEDANTFCSSLVDRIVPGFPADSFEEKTKVLGYRDDLMVVGEHYHLWVIQGPEWLNEQLPFRETTLNTIIVDDLTSYRERKVRILNGTHTALTPVAYLSGIDTVEEAVNDQEIGTFITELIKEEIIPTLDGSPEELLAFANEVVDRFKNPFIKHYLLNISLNSISKFRTRNLPSLLDYVNQNVDLPKRTVFALSTLLYFYNGKRNEDEILLQDESEILQFFQTVWQKFDKGELELQELVQMVLAREQLWGMDLTMVVGLKETVVENLHSIIRAGVKETLADLQIQLIERREHA</sequence>
<keyword evidence="7" id="KW-1185">Reference proteome</keyword>
<comment type="catalytic activity">
    <reaction evidence="3">
        <text>D-mannitol 1-phosphate + NAD(+) = beta-D-fructose 6-phosphate + NADH + H(+)</text>
        <dbReference type="Rhea" id="RHEA:19661"/>
        <dbReference type="ChEBI" id="CHEBI:15378"/>
        <dbReference type="ChEBI" id="CHEBI:57540"/>
        <dbReference type="ChEBI" id="CHEBI:57634"/>
        <dbReference type="ChEBI" id="CHEBI:57945"/>
        <dbReference type="ChEBI" id="CHEBI:61381"/>
        <dbReference type="EC" id="1.1.1.17"/>
    </reaction>
</comment>
<dbReference type="AlphaFoldDB" id="A0AAW5DYK0"/>